<sequence length="236" mass="27504">MNNILERLNPVFEWITKLAGTNLLWVLFNFPIAYLVLSLFTVKEMSQISMLIMTIAVLAPFILFPATTAMFGIVRKWIMKEEVPIIRFFWKYYKENYKRSLVGGLILTFLWAIVGVDYYYFHSRIFLGSYLFLFLMVWLFIITLFFFAHTVHTETKLGQALKNVFILSIASPILSFGIAIISIVILYISLMKITFLLPFFSGAVISFFGFFAYYKVFTRIVQLEQNASVEKNMIES</sequence>
<feature type="transmembrane region" description="Helical" evidence="1">
    <location>
        <begin position="101"/>
        <end position="121"/>
    </location>
</feature>
<evidence type="ECO:0000256" key="1">
    <source>
        <dbReference type="SAM" id="Phobius"/>
    </source>
</evidence>
<dbReference type="Proteomes" id="UP000319671">
    <property type="component" value="Unassembled WGS sequence"/>
</dbReference>
<keyword evidence="3" id="KW-1185">Reference proteome</keyword>
<feature type="transmembrane region" description="Helical" evidence="1">
    <location>
        <begin position="21"/>
        <end position="42"/>
    </location>
</feature>
<reference evidence="2 3" key="1">
    <citation type="submission" date="2019-06" db="EMBL/GenBank/DDBJ databases">
        <title>Sorghum-associated microbial communities from plants grown in Nebraska, USA.</title>
        <authorList>
            <person name="Schachtman D."/>
        </authorList>
    </citation>
    <scope>NUCLEOTIDE SEQUENCE [LARGE SCALE GENOMIC DNA]</scope>
    <source>
        <strain evidence="2 3">2482</strain>
    </source>
</reference>
<feature type="transmembrane region" description="Helical" evidence="1">
    <location>
        <begin position="127"/>
        <end position="152"/>
    </location>
</feature>
<dbReference type="EMBL" id="VIVN01000009">
    <property type="protein sequence ID" value="TWD98627.1"/>
    <property type="molecule type" value="Genomic_DNA"/>
</dbReference>
<keyword evidence="1" id="KW-1133">Transmembrane helix</keyword>
<name>A0A561D5X6_9BACI</name>
<gene>
    <name evidence="2" type="ORF">FB550_109136</name>
</gene>
<feature type="transmembrane region" description="Helical" evidence="1">
    <location>
        <begin position="164"/>
        <end position="189"/>
    </location>
</feature>
<dbReference type="RefSeq" id="WP_144566515.1">
    <property type="nucleotide sequence ID" value="NZ_VIVN01000009.1"/>
</dbReference>
<feature type="transmembrane region" description="Helical" evidence="1">
    <location>
        <begin position="195"/>
        <end position="214"/>
    </location>
</feature>
<accession>A0A561D5X6</accession>
<protein>
    <submittedName>
        <fullName evidence="2">Putative membrane protein YesL</fullName>
    </submittedName>
</protein>
<organism evidence="2 3">
    <name type="scientific">Neobacillus bataviensis</name>
    <dbReference type="NCBI Taxonomy" id="220685"/>
    <lineage>
        <taxon>Bacteria</taxon>
        <taxon>Bacillati</taxon>
        <taxon>Bacillota</taxon>
        <taxon>Bacilli</taxon>
        <taxon>Bacillales</taxon>
        <taxon>Bacillaceae</taxon>
        <taxon>Neobacillus</taxon>
    </lineage>
</organism>
<dbReference type="Pfam" id="PF04854">
    <property type="entry name" value="DUF624"/>
    <property type="match status" value="1"/>
</dbReference>
<feature type="transmembrane region" description="Helical" evidence="1">
    <location>
        <begin position="48"/>
        <end position="74"/>
    </location>
</feature>
<keyword evidence="1" id="KW-0472">Membrane</keyword>
<dbReference type="AlphaFoldDB" id="A0A561D5X6"/>
<dbReference type="InterPro" id="IPR006938">
    <property type="entry name" value="DUF624"/>
</dbReference>
<proteinExistence type="predicted"/>
<evidence type="ECO:0000313" key="2">
    <source>
        <dbReference type="EMBL" id="TWD98627.1"/>
    </source>
</evidence>
<evidence type="ECO:0000313" key="3">
    <source>
        <dbReference type="Proteomes" id="UP000319671"/>
    </source>
</evidence>
<comment type="caution">
    <text evidence="2">The sequence shown here is derived from an EMBL/GenBank/DDBJ whole genome shotgun (WGS) entry which is preliminary data.</text>
</comment>
<keyword evidence="1" id="KW-0812">Transmembrane</keyword>